<dbReference type="InterPro" id="IPR050791">
    <property type="entry name" value="Aldo-Keto_reductase"/>
</dbReference>
<reference evidence="3 4" key="1">
    <citation type="journal article" date="2019" name="Nat. Ecol. Evol.">
        <title>Megaphylogeny resolves global patterns of mushroom evolution.</title>
        <authorList>
            <person name="Varga T."/>
            <person name="Krizsan K."/>
            <person name="Foldi C."/>
            <person name="Dima B."/>
            <person name="Sanchez-Garcia M."/>
            <person name="Sanchez-Ramirez S."/>
            <person name="Szollosi G.J."/>
            <person name="Szarkandi J.G."/>
            <person name="Papp V."/>
            <person name="Albert L."/>
            <person name="Andreopoulos W."/>
            <person name="Angelini C."/>
            <person name="Antonin V."/>
            <person name="Barry K.W."/>
            <person name="Bougher N.L."/>
            <person name="Buchanan P."/>
            <person name="Buyck B."/>
            <person name="Bense V."/>
            <person name="Catcheside P."/>
            <person name="Chovatia M."/>
            <person name="Cooper J."/>
            <person name="Damon W."/>
            <person name="Desjardin D."/>
            <person name="Finy P."/>
            <person name="Geml J."/>
            <person name="Haridas S."/>
            <person name="Hughes K."/>
            <person name="Justo A."/>
            <person name="Karasinski D."/>
            <person name="Kautmanova I."/>
            <person name="Kiss B."/>
            <person name="Kocsube S."/>
            <person name="Kotiranta H."/>
            <person name="LaButti K.M."/>
            <person name="Lechner B.E."/>
            <person name="Liimatainen K."/>
            <person name="Lipzen A."/>
            <person name="Lukacs Z."/>
            <person name="Mihaltcheva S."/>
            <person name="Morgado L.N."/>
            <person name="Niskanen T."/>
            <person name="Noordeloos M.E."/>
            <person name="Ohm R.A."/>
            <person name="Ortiz-Santana B."/>
            <person name="Ovrebo C."/>
            <person name="Racz N."/>
            <person name="Riley R."/>
            <person name="Savchenko A."/>
            <person name="Shiryaev A."/>
            <person name="Soop K."/>
            <person name="Spirin V."/>
            <person name="Szebenyi C."/>
            <person name="Tomsovsky M."/>
            <person name="Tulloss R.E."/>
            <person name="Uehling J."/>
            <person name="Grigoriev I.V."/>
            <person name="Vagvolgyi C."/>
            <person name="Papp T."/>
            <person name="Martin F.M."/>
            <person name="Miettinen O."/>
            <person name="Hibbett D.S."/>
            <person name="Nagy L.G."/>
        </authorList>
    </citation>
    <scope>NUCLEOTIDE SEQUENCE [LARGE SCALE GENOMIC DNA]</scope>
    <source>
        <strain evidence="3 4">CBS 309.79</strain>
    </source>
</reference>
<dbReference type="STRING" id="1884261.A0A5C3QDZ0"/>
<protein>
    <submittedName>
        <fullName evidence="3">Pyridoxine 4-dehydrogenase</fullName>
    </submittedName>
</protein>
<dbReference type="EMBL" id="ML178829">
    <property type="protein sequence ID" value="TFL00285.1"/>
    <property type="molecule type" value="Genomic_DNA"/>
</dbReference>
<dbReference type="OrthoDB" id="37537at2759"/>
<dbReference type="PANTHER" id="PTHR43625:SF78">
    <property type="entry name" value="PYRIDOXAL REDUCTASE-RELATED"/>
    <property type="match status" value="1"/>
</dbReference>
<proteinExistence type="predicted"/>
<dbReference type="InterPro" id="IPR023210">
    <property type="entry name" value="NADP_OxRdtase_dom"/>
</dbReference>
<evidence type="ECO:0000256" key="1">
    <source>
        <dbReference type="ARBA" id="ARBA00023002"/>
    </source>
</evidence>
<dbReference type="InterPro" id="IPR036812">
    <property type="entry name" value="NAD(P)_OxRdtase_dom_sf"/>
</dbReference>
<feature type="domain" description="NADP-dependent oxidoreductase" evidence="2">
    <location>
        <begin position="16"/>
        <end position="319"/>
    </location>
</feature>
<dbReference type="PANTHER" id="PTHR43625">
    <property type="entry name" value="AFLATOXIN B1 ALDEHYDE REDUCTASE"/>
    <property type="match status" value="1"/>
</dbReference>
<dbReference type="AlphaFoldDB" id="A0A5C3QDZ0"/>
<sequence>MRTFNIPTINATVGEVGYGLMGFTWRPDPPAEEQAFKAMRAALAQGCNFWNGGEFYGTPELNSLTLLKNYFTKYPEDADKVVLSIKGCVKGVAPDSSPAGVRVSIENCLAQLPPSVKIIDIFEAARLTPGVPIEDTVATFAELIREGKIKGYALSEVRGETIRRAHKVHPVSSVEVELSMWATDILEKDNGAAEVCAELGVPVVAYSPIGRGMLSGEIKSLDDLHPADIRRHLPRFTPEVFPFNLKLVDEVQKLATKKQVTGAQVALAWALARPRHFESAGQLTIIPIPGSTSEKRVLENAGASEVEWTEEDEKEVARILSEVEVVGGRYSEMAMKFCSQ</sequence>
<dbReference type="Gene3D" id="3.20.20.100">
    <property type="entry name" value="NADP-dependent oxidoreductase domain"/>
    <property type="match status" value="1"/>
</dbReference>
<dbReference type="SUPFAM" id="SSF51430">
    <property type="entry name" value="NAD(P)-linked oxidoreductase"/>
    <property type="match status" value="1"/>
</dbReference>
<dbReference type="GO" id="GO:0016491">
    <property type="term" value="F:oxidoreductase activity"/>
    <property type="evidence" value="ECO:0007669"/>
    <property type="project" value="UniProtKB-KW"/>
</dbReference>
<name>A0A5C3QDZ0_9AGAR</name>
<evidence type="ECO:0000313" key="4">
    <source>
        <dbReference type="Proteomes" id="UP000305067"/>
    </source>
</evidence>
<dbReference type="CDD" id="cd19077">
    <property type="entry name" value="AKR_AKR8A1-2"/>
    <property type="match status" value="1"/>
</dbReference>
<keyword evidence="1" id="KW-0560">Oxidoreductase</keyword>
<evidence type="ECO:0000259" key="2">
    <source>
        <dbReference type="Pfam" id="PF00248"/>
    </source>
</evidence>
<keyword evidence="4" id="KW-1185">Reference proteome</keyword>
<evidence type="ECO:0000313" key="3">
    <source>
        <dbReference type="EMBL" id="TFL00285.1"/>
    </source>
</evidence>
<dbReference type="Pfam" id="PF00248">
    <property type="entry name" value="Aldo_ket_red"/>
    <property type="match status" value="1"/>
</dbReference>
<gene>
    <name evidence="3" type="ORF">BDV98DRAFT_569536</name>
</gene>
<accession>A0A5C3QDZ0</accession>
<dbReference type="Proteomes" id="UP000305067">
    <property type="component" value="Unassembled WGS sequence"/>
</dbReference>
<dbReference type="GO" id="GO:0005737">
    <property type="term" value="C:cytoplasm"/>
    <property type="evidence" value="ECO:0007669"/>
    <property type="project" value="TreeGrafter"/>
</dbReference>
<organism evidence="3 4">
    <name type="scientific">Pterulicium gracile</name>
    <dbReference type="NCBI Taxonomy" id="1884261"/>
    <lineage>
        <taxon>Eukaryota</taxon>
        <taxon>Fungi</taxon>
        <taxon>Dikarya</taxon>
        <taxon>Basidiomycota</taxon>
        <taxon>Agaricomycotina</taxon>
        <taxon>Agaricomycetes</taxon>
        <taxon>Agaricomycetidae</taxon>
        <taxon>Agaricales</taxon>
        <taxon>Pleurotineae</taxon>
        <taxon>Pterulaceae</taxon>
        <taxon>Pterulicium</taxon>
    </lineage>
</organism>